<dbReference type="AlphaFoldDB" id="A0A210PXZ0"/>
<keyword evidence="2" id="KW-1185">Reference proteome</keyword>
<comment type="caution">
    <text evidence="1">The sequence shown here is derived from an EMBL/GenBank/DDBJ whole genome shotgun (WGS) entry which is preliminary data.</text>
</comment>
<evidence type="ECO:0000313" key="2">
    <source>
        <dbReference type="Proteomes" id="UP000242188"/>
    </source>
</evidence>
<organism evidence="1 2">
    <name type="scientific">Mizuhopecten yessoensis</name>
    <name type="common">Japanese scallop</name>
    <name type="synonym">Patinopecten yessoensis</name>
    <dbReference type="NCBI Taxonomy" id="6573"/>
    <lineage>
        <taxon>Eukaryota</taxon>
        <taxon>Metazoa</taxon>
        <taxon>Spiralia</taxon>
        <taxon>Lophotrochozoa</taxon>
        <taxon>Mollusca</taxon>
        <taxon>Bivalvia</taxon>
        <taxon>Autobranchia</taxon>
        <taxon>Pteriomorphia</taxon>
        <taxon>Pectinida</taxon>
        <taxon>Pectinoidea</taxon>
        <taxon>Pectinidae</taxon>
        <taxon>Mizuhopecten</taxon>
    </lineage>
</organism>
<dbReference type="Proteomes" id="UP000242188">
    <property type="component" value="Unassembled WGS sequence"/>
</dbReference>
<sequence>MSDDNILNIAGSGRDIIMDDVATHVFPVNMYAAQSLHGYSTLHVNESKSTGSQHKDSHVTDTVNNARVLHAIQVMSNQGKRKRGPKEKDTFQRFVYCLPERYGKLPKFTSFDQNEKAIIKAHQKAGYGYPAQDYIDGIAQKTHICLSYNAEQFMEFIRTLFSKLVNRKWDMYKIDKQRRLLRVEQDTPRGIKDMKYQGYLLIIPYDNDNDRPQSVIYRTGEDYIIQVSTNHTDHSTFDETDTGCTTPINHCSLELQEVIKPPHVDVKSSPVASPSRLTSQMSSAMMSTTSQNTMRMPIVSSCHSIRNENECDVAVKIEQEELCHKTHELPQPASQQPERRLTSPVIQSNVNTSMAFIAKSKLVVIAETYRGLLQNPLSVTIRKDHLVDDVIRLYRANPSFGNHHIRVFMNCDGYPSDQSNAIPAGTMFVMFWREVLHRFFQGNREYVPVVDLDMDEEFYVTIGRILYHGLVLFDYWPVRLAQACTAVILTEKCSDSQLTTSFYNVMSESEKKVVNEAKKEIRSNIAEFTLPVLRNLCRTLRFYGNVVKPQPCTFDDLILRLARYYLVRNSYWALSGISAGFISSFSGNLPVITEHDVFKLYARLSPNALTLFEKVNFIFSPTEHNTCIDMEEKRTKMYLEVAIMKMTTDQMARMLTRWCYFDCLCADQLYTRFHPQSVSEPPMFDPDTRTLNVSSVYSSQEEFTALLMSRLDESVDVTADVVIV</sequence>
<name>A0A210PXZ0_MIZYE</name>
<reference evidence="1 2" key="1">
    <citation type="journal article" date="2017" name="Nat. Ecol. Evol.">
        <title>Scallop genome provides insights into evolution of bilaterian karyotype and development.</title>
        <authorList>
            <person name="Wang S."/>
            <person name="Zhang J."/>
            <person name="Jiao W."/>
            <person name="Li J."/>
            <person name="Xun X."/>
            <person name="Sun Y."/>
            <person name="Guo X."/>
            <person name="Huan P."/>
            <person name="Dong B."/>
            <person name="Zhang L."/>
            <person name="Hu X."/>
            <person name="Sun X."/>
            <person name="Wang J."/>
            <person name="Zhao C."/>
            <person name="Wang Y."/>
            <person name="Wang D."/>
            <person name="Huang X."/>
            <person name="Wang R."/>
            <person name="Lv J."/>
            <person name="Li Y."/>
            <person name="Zhang Z."/>
            <person name="Liu B."/>
            <person name="Lu W."/>
            <person name="Hui Y."/>
            <person name="Liang J."/>
            <person name="Zhou Z."/>
            <person name="Hou R."/>
            <person name="Li X."/>
            <person name="Liu Y."/>
            <person name="Li H."/>
            <person name="Ning X."/>
            <person name="Lin Y."/>
            <person name="Zhao L."/>
            <person name="Xing Q."/>
            <person name="Dou J."/>
            <person name="Li Y."/>
            <person name="Mao J."/>
            <person name="Guo H."/>
            <person name="Dou H."/>
            <person name="Li T."/>
            <person name="Mu C."/>
            <person name="Jiang W."/>
            <person name="Fu Q."/>
            <person name="Fu X."/>
            <person name="Miao Y."/>
            <person name="Liu J."/>
            <person name="Yu Q."/>
            <person name="Li R."/>
            <person name="Liao H."/>
            <person name="Li X."/>
            <person name="Kong Y."/>
            <person name="Jiang Z."/>
            <person name="Chourrout D."/>
            <person name="Li R."/>
            <person name="Bao Z."/>
        </authorList>
    </citation>
    <scope>NUCLEOTIDE SEQUENCE [LARGE SCALE GENOMIC DNA]</scope>
    <source>
        <strain evidence="1 2">PY_sf001</strain>
    </source>
</reference>
<accession>A0A210PXZ0</accession>
<evidence type="ECO:0000313" key="1">
    <source>
        <dbReference type="EMBL" id="OWF41343.1"/>
    </source>
</evidence>
<proteinExistence type="predicted"/>
<dbReference type="EMBL" id="NEDP02005407">
    <property type="protein sequence ID" value="OWF41343.1"/>
    <property type="molecule type" value="Genomic_DNA"/>
</dbReference>
<protein>
    <submittedName>
        <fullName evidence="1">Uncharacterized protein</fullName>
    </submittedName>
</protein>
<gene>
    <name evidence="1" type="ORF">KP79_PYT07496</name>
</gene>
<dbReference type="OrthoDB" id="6106188at2759"/>